<evidence type="ECO:0000313" key="4">
    <source>
        <dbReference type="Proteomes" id="UP000317550"/>
    </source>
</evidence>
<dbReference type="EMBL" id="CP041730">
    <property type="protein sequence ID" value="QDQ25806.1"/>
    <property type="molecule type" value="Genomic_DNA"/>
</dbReference>
<dbReference type="RefSeq" id="WP_143856731.1">
    <property type="nucleotide sequence ID" value="NZ_CP041730.1"/>
</dbReference>
<evidence type="ECO:0000256" key="1">
    <source>
        <dbReference type="SAM" id="MobiDB-lite"/>
    </source>
</evidence>
<accession>A0A516SCD1</accession>
<dbReference type="Pfam" id="PF18433">
    <property type="entry name" value="DUF5610"/>
    <property type="match status" value="1"/>
</dbReference>
<dbReference type="AlphaFoldDB" id="A0A516SCD1"/>
<dbReference type="OrthoDB" id="7366224at2"/>
<dbReference type="KEGG" id="cari:FNU76_05260"/>
<organism evidence="3 4">
    <name type="scientific">Chitinimonas arctica</name>
    <dbReference type="NCBI Taxonomy" id="2594795"/>
    <lineage>
        <taxon>Bacteria</taxon>
        <taxon>Pseudomonadati</taxon>
        <taxon>Pseudomonadota</taxon>
        <taxon>Betaproteobacteria</taxon>
        <taxon>Neisseriales</taxon>
        <taxon>Chitinibacteraceae</taxon>
        <taxon>Chitinimonas</taxon>
    </lineage>
</organism>
<gene>
    <name evidence="3" type="ORF">FNU76_05260</name>
</gene>
<name>A0A516SCD1_9NEIS</name>
<feature type="domain" description="DUF5610" evidence="2">
    <location>
        <begin position="55"/>
        <end position="173"/>
    </location>
</feature>
<feature type="region of interest" description="Disordered" evidence="1">
    <location>
        <begin position="174"/>
        <end position="205"/>
    </location>
</feature>
<sequence>MKLPSVDVAQSAPRPIAHVPTGKMTDEQKKDLQVQQIRASYRFSASVSEGDNYYRLLVQANFESVGSALGIEAPETAVEALPVEQEEVDNTPPATAKRIVDLTTGFFELFRQQYPDEDPDKVLNRFMETIGKGIAQGFQEAREVLDGLGVLKDEVADNIDKTWELVQQGLKAFAEAHAKPSKPAEGEPPAQPIAAKAQSKAGASA</sequence>
<dbReference type="Proteomes" id="UP000317550">
    <property type="component" value="Chromosome"/>
</dbReference>
<dbReference type="Gene3D" id="1.10.132.90">
    <property type="match status" value="1"/>
</dbReference>
<protein>
    <recommendedName>
        <fullName evidence="2">DUF5610 domain-containing protein</fullName>
    </recommendedName>
</protein>
<keyword evidence="4" id="KW-1185">Reference proteome</keyword>
<reference evidence="4" key="1">
    <citation type="submission" date="2019-07" db="EMBL/GenBank/DDBJ databases">
        <title>Chitinimonas sp. nov., isolated from Ny-Alesund, arctica soil.</title>
        <authorList>
            <person name="Xu Q."/>
            <person name="Peng F."/>
        </authorList>
    </citation>
    <scope>NUCLEOTIDE SEQUENCE [LARGE SCALE GENOMIC DNA]</scope>
    <source>
        <strain evidence="4">R3-44</strain>
    </source>
</reference>
<feature type="region of interest" description="Disordered" evidence="1">
    <location>
        <begin position="1"/>
        <end position="28"/>
    </location>
</feature>
<evidence type="ECO:0000313" key="3">
    <source>
        <dbReference type="EMBL" id="QDQ25806.1"/>
    </source>
</evidence>
<feature type="compositionally biased region" description="Low complexity" evidence="1">
    <location>
        <begin position="194"/>
        <end position="205"/>
    </location>
</feature>
<proteinExistence type="predicted"/>
<evidence type="ECO:0000259" key="2">
    <source>
        <dbReference type="Pfam" id="PF18433"/>
    </source>
</evidence>
<dbReference type="InterPro" id="IPR041651">
    <property type="entry name" value="DUF5610"/>
</dbReference>
<feature type="compositionally biased region" description="Basic and acidic residues" evidence="1">
    <location>
        <begin position="174"/>
        <end position="185"/>
    </location>
</feature>